<gene>
    <name evidence="2" type="ORF">HHM24_04280</name>
</gene>
<evidence type="ECO:0000313" key="3">
    <source>
        <dbReference type="Proteomes" id="UP000538955"/>
    </source>
</evidence>
<evidence type="ECO:0000256" key="1">
    <source>
        <dbReference type="SAM" id="MobiDB-lite"/>
    </source>
</evidence>
<sequence length="295" mass="35114">MNLIKHILYCLFYPIELFLRFWFPYAFRDDPHNPEPQTKEERKARSEKKKQDRNNQRKESKAVNQRRENFKERKQFKKDPSSVSVSNHATYNPQKSQENTEAINEDVLSKINNLKQNTKPKKPKQLGLHMVDIESPLSNKLAFDLMKEAESQSAFYWHDETSHQVAVKFEKGSLKKEYGIRDDVERKKLKPLIHPLQKENVDRTHVIPIGYHGSESDKRLLVGFSSKLNRKDMKNFEDKVAEKNKSKTVLWFVDIRKQADTSVKWFATVWSENGDTLFEKVFHDKRKFEWKARRF</sequence>
<evidence type="ECO:0000313" key="2">
    <source>
        <dbReference type="EMBL" id="NMK53969.1"/>
    </source>
</evidence>
<feature type="compositionally biased region" description="Basic and acidic residues" evidence="1">
    <location>
        <begin position="31"/>
        <end position="80"/>
    </location>
</feature>
<dbReference type="RefSeq" id="WP_168992931.1">
    <property type="nucleotide sequence ID" value="NZ_JABBMI010000055.1"/>
</dbReference>
<feature type="compositionally biased region" description="Polar residues" evidence="1">
    <location>
        <begin position="81"/>
        <end position="100"/>
    </location>
</feature>
<proteinExistence type="predicted"/>
<protein>
    <submittedName>
        <fullName evidence="2">Uncharacterized protein</fullName>
    </submittedName>
</protein>
<keyword evidence="3" id="KW-1185">Reference proteome</keyword>
<accession>A0ABX1SSC5</accession>
<dbReference type="Proteomes" id="UP000538955">
    <property type="component" value="Unassembled WGS sequence"/>
</dbReference>
<feature type="region of interest" description="Disordered" evidence="1">
    <location>
        <begin position="31"/>
        <end position="100"/>
    </location>
</feature>
<comment type="caution">
    <text evidence="2">The sequence shown here is derived from an EMBL/GenBank/DDBJ whole genome shotgun (WGS) entry which is preliminary data.</text>
</comment>
<reference evidence="2 3" key="1">
    <citation type="submission" date="2020-04" db="EMBL/GenBank/DDBJ databases">
        <title>The Epidemiology and Molecular Characteristics of Linezolid-Resistant Staphylococcus capitis in Huashan Hospital, Shanghai.</title>
        <authorList>
            <person name="Ding L."/>
            <person name="Li P."/>
            <person name="Yang Y."/>
            <person name="Lin D."/>
            <person name="Xu X."/>
        </authorList>
    </citation>
    <scope>NUCLEOTIDE SEQUENCE [LARGE SCALE GENOMIC DNA]</scope>
    <source>
        <strain evidence="2 3">17-84</strain>
    </source>
</reference>
<organism evidence="2 3">
    <name type="scientific">Staphylococcus capitis</name>
    <dbReference type="NCBI Taxonomy" id="29388"/>
    <lineage>
        <taxon>Bacteria</taxon>
        <taxon>Bacillati</taxon>
        <taxon>Bacillota</taxon>
        <taxon>Bacilli</taxon>
        <taxon>Bacillales</taxon>
        <taxon>Staphylococcaceae</taxon>
        <taxon>Staphylococcus</taxon>
    </lineage>
</organism>
<dbReference type="EMBL" id="JABBMI010000055">
    <property type="protein sequence ID" value="NMK53969.1"/>
    <property type="molecule type" value="Genomic_DNA"/>
</dbReference>
<name>A0ABX1SSC5_STACP</name>